<evidence type="ECO:0000313" key="1">
    <source>
        <dbReference type="EMBL" id="EEU95143.1"/>
    </source>
</evidence>
<sequence length="56" mass="6574">MSDFIVKVGIKGLRQDGSLFSLPVVKVGKQYSIMRKSDLDEWLYKMYDKLDNMEKE</sequence>
<accession>C7HAB7</accession>
<name>C7HAB7_FAED2</name>
<gene>
    <name evidence="1" type="ORF">FAEPRAA2165_03272</name>
</gene>
<comment type="caution">
    <text evidence="1">The sequence shown here is derived from an EMBL/GenBank/DDBJ whole genome shotgun (WGS) entry which is preliminary data.</text>
</comment>
<keyword evidence="2" id="KW-1185">Reference proteome</keyword>
<reference evidence="1" key="1">
    <citation type="submission" date="2009-08" db="EMBL/GenBank/DDBJ databases">
        <authorList>
            <person name="Weinstock G."/>
            <person name="Sodergren E."/>
            <person name="Clifton S."/>
            <person name="Fulton L."/>
            <person name="Fulton B."/>
            <person name="Courtney L."/>
            <person name="Fronick C."/>
            <person name="Harrison M."/>
            <person name="Strong C."/>
            <person name="Farmer C."/>
            <person name="Delahaunty K."/>
            <person name="Markovic C."/>
            <person name="Hall O."/>
            <person name="Minx P."/>
            <person name="Tomlinson C."/>
            <person name="Mitreva M."/>
            <person name="Nelson J."/>
            <person name="Hou S."/>
            <person name="Wollam A."/>
            <person name="Pepin K.H."/>
            <person name="Johnson M."/>
            <person name="Bhonagiri V."/>
            <person name="Nash W.E."/>
            <person name="Warren W."/>
            <person name="Chinwalla A."/>
            <person name="Mardis E.R."/>
            <person name="Wilson R.K."/>
        </authorList>
    </citation>
    <scope>NUCLEOTIDE SEQUENCE [LARGE SCALE GENOMIC DNA]</scope>
    <source>
        <strain evidence="1">A2-165</strain>
    </source>
</reference>
<dbReference type="AlphaFoldDB" id="C7HAB7"/>
<dbReference type="EMBL" id="ACOP02000086">
    <property type="protein sequence ID" value="EEU95143.1"/>
    <property type="molecule type" value="Genomic_DNA"/>
</dbReference>
<dbReference type="Proteomes" id="UP000004619">
    <property type="component" value="Unassembled WGS sequence"/>
</dbReference>
<dbReference type="HOGENOM" id="CLU_3007594_0_0_9"/>
<dbReference type="STRING" id="411483.FAEPRAA2165_03272"/>
<proteinExistence type="predicted"/>
<protein>
    <submittedName>
        <fullName evidence="1">Uncharacterized protein</fullName>
    </submittedName>
</protein>
<organism evidence="1 2">
    <name type="scientific">Faecalibacterium duncaniae (strain DSM 17677 / JCM 31915 / A2-165)</name>
    <name type="common">Faecalibacterium prausnitzii</name>
    <dbReference type="NCBI Taxonomy" id="411483"/>
    <lineage>
        <taxon>Bacteria</taxon>
        <taxon>Bacillati</taxon>
        <taxon>Bacillota</taxon>
        <taxon>Clostridia</taxon>
        <taxon>Eubacteriales</taxon>
        <taxon>Oscillospiraceae</taxon>
        <taxon>Faecalibacterium</taxon>
    </lineage>
</organism>
<evidence type="ECO:0000313" key="2">
    <source>
        <dbReference type="Proteomes" id="UP000004619"/>
    </source>
</evidence>